<organism evidence="2 4">
    <name type="scientific">Thiohalorhabdus denitrificans</name>
    <dbReference type="NCBI Taxonomy" id="381306"/>
    <lineage>
        <taxon>Bacteria</taxon>
        <taxon>Pseudomonadati</taxon>
        <taxon>Pseudomonadota</taxon>
        <taxon>Gammaproteobacteria</taxon>
        <taxon>Thiohalorhabdales</taxon>
        <taxon>Thiohalorhabdaceae</taxon>
        <taxon>Thiohalorhabdus</taxon>
    </lineage>
</organism>
<reference evidence="2" key="1">
    <citation type="submission" date="2016-10" db="EMBL/GenBank/DDBJ databases">
        <authorList>
            <person name="de Groot N.N."/>
        </authorList>
    </citation>
    <scope>NUCLEOTIDE SEQUENCE [LARGE SCALE GENOMIC DNA]</scope>
    <source>
        <strain evidence="2">HL 19</strain>
    </source>
</reference>
<name>A0A1G5G2P2_9GAMM</name>
<dbReference type="PANTHER" id="PTHR46889">
    <property type="entry name" value="TRANSPOSASE INSF FOR INSERTION SEQUENCE IS3B-RELATED"/>
    <property type="match status" value="1"/>
</dbReference>
<protein>
    <submittedName>
        <fullName evidence="2">Integrase core domain-containing protein</fullName>
    </submittedName>
</protein>
<feature type="domain" description="Integrase catalytic" evidence="1">
    <location>
        <begin position="1"/>
        <end position="95"/>
    </location>
</feature>
<feature type="non-terminal residue" evidence="2">
    <location>
        <position position="1"/>
    </location>
</feature>
<dbReference type="InterPro" id="IPR036397">
    <property type="entry name" value="RNaseH_sf"/>
</dbReference>
<gene>
    <name evidence="3" type="ORF">SAMN05661077_0001</name>
    <name evidence="2" type="ORF">SAMN05661077_2148</name>
</gene>
<dbReference type="SUPFAM" id="SSF53098">
    <property type="entry name" value="Ribonuclease H-like"/>
    <property type="match status" value="1"/>
</dbReference>
<dbReference type="AlphaFoldDB" id="A0A1G5G2P2"/>
<dbReference type="EMBL" id="FMUN01000010">
    <property type="protein sequence ID" value="SCY64660.1"/>
    <property type="molecule type" value="Genomic_DNA"/>
</dbReference>
<evidence type="ECO:0000259" key="1">
    <source>
        <dbReference type="PROSITE" id="PS50994"/>
    </source>
</evidence>
<dbReference type="InterPro" id="IPR050900">
    <property type="entry name" value="Transposase_IS3/IS150/IS904"/>
</dbReference>
<dbReference type="Gene3D" id="3.30.420.10">
    <property type="entry name" value="Ribonuclease H-like superfamily/Ribonuclease H"/>
    <property type="match status" value="1"/>
</dbReference>
<dbReference type="InterPro" id="IPR001584">
    <property type="entry name" value="Integrase_cat-core"/>
</dbReference>
<reference evidence="4" key="2">
    <citation type="submission" date="2016-10" db="EMBL/GenBank/DDBJ databases">
        <authorList>
            <person name="Varghese N."/>
        </authorList>
    </citation>
    <scope>NUCLEOTIDE SEQUENCE [LARGE SCALE GENOMIC DNA]</scope>
    <source>
        <strain evidence="4">HL 19</strain>
    </source>
</reference>
<evidence type="ECO:0000313" key="3">
    <source>
        <dbReference type="EMBL" id="SCY64660.1"/>
    </source>
</evidence>
<dbReference type="PANTHER" id="PTHR46889:SF4">
    <property type="entry name" value="TRANSPOSASE INSO FOR INSERTION SEQUENCE ELEMENT IS911B-RELATED"/>
    <property type="match status" value="1"/>
</dbReference>
<dbReference type="RefSeq" id="WP_143004139.1">
    <property type="nucleotide sequence ID" value="NZ_FMUN01000006.1"/>
</dbReference>
<dbReference type="GO" id="GO:0015074">
    <property type="term" value="P:DNA integration"/>
    <property type="evidence" value="ECO:0007669"/>
    <property type="project" value="InterPro"/>
</dbReference>
<dbReference type="PROSITE" id="PS50994">
    <property type="entry name" value="INTEGRASE"/>
    <property type="match status" value="1"/>
</dbReference>
<dbReference type="Pfam" id="PF13683">
    <property type="entry name" value="rve_3"/>
    <property type="match status" value="1"/>
</dbReference>
<evidence type="ECO:0000313" key="2">
    <source>
        <dbReference type="EMBL" id="SCY45792.1"/>
    </source>
</evidence>
<dbReference type="EMBL" id="FMUN01000006">
    <property type="protein sequence ID" value="SCY45792.1"/>
    <property type="molecule type" value="Genomic_DNA"/>
</dbReference>
<dbReference type="InterPro" id="IPR012337">
    <property type="entry name" value="RNaseH-like_sf"/>
</dbReference>
<dbReference type="GO" id="GO:0003676">
    <property type="term" value="F:nucleic acid binding"/>
    <property type="evidence" value="ECO:0007669"/>
    <property type="project" value="InterPro"/>
</dbReference>
<accession>A0A1G5G2P2</accession>
<dbReference type="Proteomes" id="UP000183104">
    <property type="component" value="Unassembled WGS sequence"/>
</dbReference>
<evidence type="ECO:0000313" key="4">
    <source>
        <dbReference type="Proteomes" id="UP000183104"/>
    </source>
</evidence>
<keyword evidence="4" id="KW-1185">Reference proteome</keyword>
<proteinExistence type="predicted"/>
<sequence>HSDQGCQYTSLAFGLRCQEAGVAQSMGSVGDCYDNALAESFFATLECELIDRQRFRNHAEAKRAIFEFIEGWYNLRRRHSALGQQAPKAYEAAWRDAA</sequence>